<evidence type="ECO:0000313" key="8">
    <source>
        <dbReference type="EMBL" id="ADB63875.1"/>
    </source>
</evidence>
<dbReference type="CDD" id="cd08768">
    <property type="entry name" value="Cdc6_C"/>
    <property type="match status" value="1"/>
</dbReference>
<keyword evidence="3 5" id="KW-0547">Nucleotide-binding</keyword>
<dbReference type="Proteomes" id="UP000001903">
    <property type="component" value="Plasmid pHTUR04"/>
</dbReference>
<dbReference type="GeneID" id="8745792"/>
<dbReference type="InterPro" id="IPR003593">
    <property type="entry name" value="AAA+_ATPase"/>
</dbReference>
<dbReference type="NCBIfam" id="TIGR02928">
    <property type="entry name" value="orc1/cdc6 family replication initiation protein"/>
    <property type="match status" value="1"/>
</dbReference>
<dbReference type="OrthoDB" id="195574at2157"/>
<dbReference type="InterPro" id="IPR050311">
    <property type="entry name" value="ORC1/CDC6"/>
</dbReference>
<evidence type="ECO:0000259" key="7">
    <source>
        <dbReference type="SMART" id="SM01074"/>
    </source>
</evidence>
<feature type="binding site" evidence="5">
    <location>
        <position position="240"/>
    </location>
    <ligand>
        <name>ATP</name>
        <dbReference type="ChEBI" id="CHEBI:30616"/>
    </ligand>
</feature>
<accession>D2S3C8</accession>
<feature type="binding site" evidence="5">
    <location>
        <begin position="71"/>
        <end position="75"/>
    </location>
    <ligand>
        <name>ATP</name>
        <dbReference type="ChEBI" id="CHEBI:30616"/>
    </ligand>
</feature>
<dbReference type="Gene3D" id="1.10.10.10">
    <property type="entry name" value="Winged helix-like DNA-binding domain superfamily/Winged helix DNA-binding domain"/>
    <property type="match status" value="1"/>
</dbReference>
<dbReference type="RefSeq" id="WP_012946114.1">
    <property type="nucleotide sequence ID" value="NC_013747.1"/>
</dbReference>
<keyword evidence="9" id="KW-1185">Reference proteome</keyword>
<geneLocation type="plasmid" evidence="8 9">
    <name>pHTUR04</name>
</geneLocation>
<dbReference type="InterPro" id="IPR014277">
    <property type="entry name" value="Orc1/Cdc6_arc"/>
</dbReference>
<dbReference type="Pfam" id="PF13191">
    <property type="entry name" value="AAA_16"/>
    <property type="match status" value="1"/>
</dbReference>
<dbReference type="GO" id="GO:0006260">
    <property type="term" value="P:DNA replication"/>
    <property type="evidence" value="ECO:0007669"/>
    <property type="project" value="UniProtKB-UniRule"/>
</dbReference>
<dbReference type="InterPro" id="IPR036390">
    <property type="entry name" value="WH_DNA-bd_sf"/>
</dbReference>
<proteinExistence type="inferred from homology"/>
<reference evidence="8 9" key="1">
    <citation type="journal article" date="2010" name="Stand. Genomic Sci.">
        <title>Complete genome sequence of Haloterrigena turkmenica type strain (4k).</title>
        <authorList>
            <person name="Saunders E."/>
            <person name="Tindall B.J."/>
            <person name="Fahnrich R."/>
            <person name="Lapidus A."/>
            <person name="Copeland A."/>
            <person name="Del Rio T.G."/>
            <person name="Lucas S."/>
            <person name="Chen F."/>
            <person name="Tice H."/>
            <person name="Cheng J.F."/>
            <person name="Han C."/>
            <person name="Detter J.C."/>
            <person name="Bruce D."/>
            <person name="Goodwin L."/>
            <person name="Chain P."/>
            <person name="Pitluck S."/>
            <person name="Pati A."/>
            <person name="Ivanova N."/>
            <person name="Mavromatis K."/>
            <person name="Chen A."/>
            <person name="Palaniappan K."/>
            <person name="Land M."/>
            <person name="Hauser L."/>
            <person name="Chang Y.J."/>
            <person name="Jeffries C.D."/>
            <person name="Brettin T."/>
            <person name="Rohde M."/>
            <person name="Goker M."/>
            <person name="Bristow J."/>
            <person name="Eisen J.A."/>
            <person name="Markowitz V."/>
            <person name="Hugenholtz P."/>
            <person name="Klenk H.P."/>
            <person name="Kyrpides N.C."/>
        </authorList>
    </citation>
    <scope>NUCLEOTIDE SEQUENCE [LARGE SCALE GENOMIC DNA]</scope>
    <source>
        <strain evidence="9">ATCC 51198 / DSM 5511 / JCM 9101 / NCIMB 13204 / VKM B-1734 / 4k</strain>
    </source>
</reference>
<evidence type="ECO:0000256" key="5">
    <source>
        <dbReference type="HAMAP-Rule" id="MF_01407"/>
    </source>
</evidence>
<dbReference type="Pfam" id="PF22703">
    <property type="entry name" value="Cdc6_lid"/>
    <property type="match status" value="1"/>
</dbReference>
<feature type="binding site" evidence="5">
    <location>
        <position position="228"/>
    </location>
    <ligand>
        <name>ATP</name>
        <dbReference type="ChEBI" id="CHEBI:30616"/>
    </ligand>
</feature>
<dbReference type="InterPro" id="IPR041664">
    <property type="entry name" value="AAA_16"/>
</dbReference>
<comment type="function">
    <text evidence="5">Involved in regulation of DNA replication.</text>
</comment>
<organism evidence="8 9">
    <name type="scientific">Haloterrigena turkmenica (strain ATCC 51198 / DSM 5511 / JCM 9101 / NCIMB 13204 / VKM B-1734 / 4k)</name>
    <name type="common">Halococcus turkmenicus</name>
    <dbReference type="NCBI Taxonomy" id="543526"/>
    <lineage>
        <taxon>Archaea</taxon>
        <taxon>Methanobacteriati</taxon>
        <taxon>Methanobacteriota</taxon>
        <taxon>Stenosarchaea group</taxon>
        <taxon>Halobacteria</taxon>
        <taxon>Halobacteriales</taxon>
        <taxon>Natrialbaceae</taxon>
        <taxon>Haloterrigena</taxon>
    </lineage>
</organism>
<dbReference type="HOGENOM" id="CLU_025112_2_1_2"/>
<dbReference type="SUPFAM" id="SSF52540">
    <property type="entry name" value="P-loop containing nucleoside triphosphate hydrolases"/>
    <property type="match status" value="1"/>
</dbReference>
<dbReference type="FunFam" id="1.10.8.60:FF:000073">
    <property type="entry name" value="ORC1-type DNA replication protein"/>
    <property type="match status" value="1"/>
</dbReference>
<dbReference type="InterPro" id="IPR055237">
    <property type="entry name" value="Cdc6_lid"/>
</dbReference>
<evidence type="ECO:0000256" key="3">
    <source>
        <dbReference type="ARBA" id="ARBA00022741"/>
    </source>
</evidence>
<protein>
    <recommendedName>
        <fullName evidence="5">ORC1-type DNA replication protein</fullName>
    </recommendedName>
</protein>
<evidence type="ECO:0000313" key="9">
    <source>
        <dbReference type="Proteomes" id="UP000001903"/>
    </source>
</evidence>
<dbReference type="Gene3D" id="1.10.8.60">
    <property type="match status" value="1"/>
</dbReference>
<name>D2S3C8_HALTV</name>
<evidence type="ECO:0000256" key="2">
    <source>
        <dbReference type="ARBA" id="ARBA00022705"/>
    </source>
</evidence>
<evidence type="ECO:0000256" key="1">
    <source>
        <dbReference type="ARBA" id="ARBA00006184"/>
    </source>
</evidence>
<dbReference type="SUPFAM" id="SSF46785">
    <property type="entry name" value="Winged helix' DNA-binding domain"/>
    <property type="match status" value="1"/>
</dbReference>
<dbReference type="eggNOG" id="arCOG00467">
    <property type="taxonomic scope" value="Archaea"/>
</dbReference>
<dbReference type="KEGG" id="htu:Htur_5244"/>
<dbReference type="InterPro" id="IPR015163">
    <property type="entry name" value="Cdc6_C"/>
</dbReference>
<dbReference type="EMBL" id="CP001864">
    <property type="protein sequence ID" value="ADB63875.1"/>
    <property type="molecule type" value="Genomic_DNA"/>
</dbReference>
<evidence type="ECO:0000259" key="6">
    <source>
        <dbReference type="SMART" id="SM00382"/>
    </source>
</evidence>
<evidence type="ECO:0000256" key="4">
    <source>
        <dbReference type="ARBA" id="ARBA00022840"/>
    </source>
</evidence>
<comment type="similarity">
    <text evidence="1 5">Belongs to the CDC6/cdc18 family.</text>
</comment>
<dbReference type="PANTHER" id="PTHR10763">
    <property type="entry name" value="CELL DIVISION CONTROL PROTEIN 6-RELATED"/>
    <property type="match status" value="1"/>
</dbReference>
<dbReference type="InterPro" id="IPR027417">
    <property type="entry name" value="P-loop_NTPase"/>
</dbReference>
<keyword evidence="2 5" id="KW-0235">DNA replication</keyword>
<dbReference type="PANTHER" id="PTHR10763:SF22">
    <property type="entry name" value="ORC1-TYPE DNA REPLICATION PROTEIN"/>
    <property type="match status" value="1"/>
</dbReference>
<dbReference type="InterPro" id="IPR036388">
    <property type="entry name" value="WH-like_DNA-bd_sf"/>
</dbReference>
<dbReference type="AlphaFoldDB" id="D2S3C8"/>
<dbReference type="SMART" id="SM00382">
    <property type="entry name" value="AAA"/>
    <property type="match status" value="1"/>
</dbReference>
<dbReference type="HAMAP" id="MF_01407">
    <property type="entry name" value="ORC1_type_DNA_replic_protein"/>
    <property type="match status" value="1"/>
</dbReference>
<feature type="domain" description="Cdc6 C-terminal" evidence="7">
    <location>
        <begin position="322"/>
        <end position="406"/>
    </location>
</feature>
<keyword evidence="8" id="KW-0614">Plasmid</keyword>
<dbReference type="Gene3D" id="3.40.50.300">
    <property type="entry name" value="P-loop containing nucleotide triphosphate hydrolases"/>
    <property type="match status" value="1"/>
</dbReference>
<dbReference type="GO" id="GO:0005524">
    <property type="term" value="F:ATP binding"/>
    <property type="evidence" value="ECO:0007669"/>
    <property type="project" value="UniProtKB-UniRule"/>
</dbReference>
<sequence>MADSDPFDDSEDIFQVGNIFSNRELVRVGHVPELDRVVGRNEEVREVGAALGPAIHGGPPETTIIYGKTGTGKSLVSRCVTREARKRAAENAVDLEHAYVDCSDYQTEAKASREMARQLFDNVVDDLDDHVREETSIPRIGISAADYRDITWELLEETDADAFVVILDEIDKLSDDELLRSLSRARESGKIDTHIGIICISNKIEYRERLNERVDSSLQDNELVFDPYDAGQLRNILENRRDAFVEGVLGESVIPRTAALAAREHGDARKAVDTFYEAGRLAEKQGSDEVTEEHVDAAIQRAEVNRFEKLVKGQTPHVRLILRSLALLTKSEDREQFRTAGIYDIYTRIAEKEATDPLSYDRVSRLLKEQSFLGITESEHTGGGQGEGSYLEHRLLRDPEIVLEALEEAE</sequence>
<dbReference type="Pfam" id="PF09079">
    <property type="entry name" value="WHD_Cdc6"/>
    <property type="match status" value="1"/>
</dbReference>
<keyword evidence="4 5" id="KW-0067">ATP-binding</keyword>
<dbReference type="SMART" id="SM01074">
    <property type="entry name" value="Cdc6_C"/>
    <property type="match status" value="1"/>
</dbReference>
<gene>
    <name evidence="8" type="ordered locus">Htur_5244</name>
</gene>
<feature type="domain" description="AAA+ ATPase" evidence="6">
    <location>
        <begin position="59"/>
        <end position="225"/>
    </location>
</feature>